<protein>
    <submittedName>
        <fullName evidence="1">Uncharacterized protein</fullName>
    </submittedName>
</protein>
<dbReference type="EMBL" id="JAJHVV010000006">
    <property type="protein sequence ID" value="MCK6263807.1"/>
    <property type="molecule type" value="Genomic_DNA"/>
</dbReference>
<dbReference type="RefSeq" id="WP_248008892.1">
    <property type="nucleotide sequence ID" value="NZ_JAJHVV010000006.1"/>
</dbReference>
<proteinExistence type="predicted"/>
<organism evidence="1 2">
    <name type="scientific">Vibrio amylolyticus</name>
    <dbReference type="NCBI Taxonomy" id="2847292"/>
    <lineage>
        <taxon>Bacteria</taxon>
        <taxon>Pseudomonadati</taxon>
        <taxon>Pseudomonadota</taxon>
        <taxon>Gammaproteobacteria</taxon>
        <taxon>Vibrionales</taxon>
        <taxon>Vibrionaceae</taxon>
        <taxon>Vibrio</taxon>
    </lineage>
</organism>
<dbReference type="Proteomes" id="UP001139559">
    <property type="component" value="Unassembled WGS sequence"/>
</dbReference>
<keyword evidence="2" id="KW-1185">Reference proteome</keyword>
<comment type="caution">
    <text evidence="1">The sequence shown here is derived from an EMBL/GenBank/DDBJ whole genome shotgun (WGS) entry which is preliminary data.</text>
</comment>
<sequence>MARSRVLQASVKGKLETDFDTYLQRENLTDAEAVRDLLSFALRIKLNDSDDDRPSNRELLEEMYRRIRQTQGTVNLDYTQGFDGEAFYRNKPEANEMRNAVTADVNNKVDEYLEGKKKG</sequence>
<evidence type="ECO:0000313" key="1">
    <source>
        <dbReference type="EMBL" id="MCK6263807.1"/>
    </source>
</evidence>
<name>A0A9X1XIU1_9VIBR</name>
<evidence type="ECO:0000313" key="2">
    <source>
        <dbReference type="Proteomes" id="UP001139559"/>
    </source>
</evidence>
<gene>
    <name evidence="1" type="ORF">KP803_11050</name>
</gene>
<dbReference type="AlphaFoldDB" id="A0A9X1XIU1"/>
<reference evidence="1" key="1">
    <citation type="submission" date="2021-11" db="EMBL/GenBank/DDBJ databases">
        <title>Vibrio ZSDE26 sp. nov. and Vibrio ZSDZ34 sp. nov., isolated from coastal seawater in Qingdao.</title>
        <authorList>
            <person name="Zhang P."/>
        </authorList>
    </citation>
    <scope>NUCLEOTIDE SEQUENCE</scope>
    <source>
        <strain evidence="1">ZSDE26</strain>
    </source>
</reference>
<accession>A0A9X1XIU1</accession>